<dbReference type="EMBL" id="CP029346">
    <property type="protein sequence ID" value="AWL08440.1"/>
    <property type="molecule type" value="Genomic_DNA"/>
</dbReference>
<dbReference type="PANTHER" id="PTHR43736">
    <property type="entry name" value="ADP-RIBOSE PYROPHOSPHATASE"/>
    <property type="match status" value="1"/>
</dbReference>
<dbReference type="InterPro" id="IPR036388">
    <property type="entry name" value="WH-like_DNA-bd_sf"/>
</dbReference>
<feature type="domain" description="Nudix hydrolase" evidence="1">
    <location>
        <begin position="11"/>
        <end position="165"/>
    </location>
</feature>
<protein>
    <submittedName>
        <fullName evidence="2">8-oxo-dGTP diphosphatase</fullName>
        <ecNumber evidence="2">3.6.1.55</ecNumber>
    </submittedName>
</protein>
<dbReference type="Proteomes" id="UP000245468">
    <property type="component" value="Chromosome"/>
</dbReference>
<dbReference type="KEGG" id="psez:HME7025_00568"/>
<organism evidence="2 3">
    <name type="scientific">Aquirufa nivalisilvae</name>
    <dbReference type="NCBI Taxonomy" id="2516557"/>
    <lineage>
        <taxon>Bacteria</taxon>
        <taxon>Pseudomonadati</taxon>
        <taxon>Bacteroidota</taxon>
        <taxon>Cytophagia</taxon>
        <taxon>Cytophagales</taxon>
        <taxon>Flectobacillaceae</taxon>
        <taxon>Aquirufa</taxon>
    </lineage>
</organism>
<keyword evidence="2" id="KW-0378">Hydrolase</keyword>
<keyword evidence="3" id="KW-1185">Reference proteome</keyword>
<dbReference type="InterPro" id="IPR015797">
    <property type="entry name" value="NUDIX_hydrolase-like_dom_sf"/>
</dbReference>
<dbReference type="Pfam" id="PF00293">
    <property type="entry name" value="NUDIX"/>
    <property type="match status" value="1"/>
</dbReference>
<dbReference type="InterPro" id="IPR054105">
    <property type="entry name" value="WHD_NrtR"/>
</dbReference>
<dbReference type="AlphaFoldDB" id="A0A2S2DTT8"/>
<dbReference type="PANTHER" id="PTHR43736:SF4">
    <property type="entry name" value="SLR1690 PROTEIN"/>
    <property type="match status" value="1"/>
</dbReference>
<gene>
    <name evidence="2" type="primary">mutT</name>
    <name evidence="2" type="ORF">HME7025_00568</name>
</gene>
<sequence length="248" mass="28943">MVKNYSGANWLPHISVDCVIFGFHENQLKVLLLKFKNTTVWSLSGGFVKSSEDIDQAASRVLFERTGLKDIYLEQFYTFGDVKRNHDAIKQHEKIQEQIGETRVDTSFLSDRYISIGYYALVDFSKVNVNLDQMSDQFSWADIHDIPSMFLDHRAIIDKALERLRWSLDQKLLAFNLLAETFTMSELQQVYETILGKKLVRTNFQRKILSMDILVRLEKRYLGGAHKAPYLYRFDEKKAKAYLSESDF</sequence>
<dbReference type="GO" id="GO:0035539">
    <property type="term" value="F:8-oxo-7,8-dihydrodeoxyguanosine triphosphate pyrophosphatase activity"/>
    <property type="evidence" value="ECO:0007669"/>
    <property type="project" value="UniProtKB-EC"/>
</dbReference>
<dbReference type="OrthoDB" id="9786141at2"/>
<dbReference type="Gene3D" id="1.10.10.10">
    <property type="entry name" value="Winged helix-like DNA-binding domain superfamily/Winged helix DNA-binding domain"/>
    <property type="match status" value="1"/>
</dbReference>
<dbReference type="CDD" id="cd18873">
    <property type="entry name" value="NUDIX_NadM_like"/>
    <property type="match status" value="1"/>
</dbReference>
<evidence type="ECO:0000313" key="3">
    <source>
        <dbReference type="Proteomes" id="UP000245468"/>
    </source>
</evidence>
<dbReference type="RefSeq" id="WP_109322193.1">
    <property type="nucleotide sequence ID" value="NZ_CP029346.1"/>
</dbReference>
<dbReference type="InterPro" id="IPR036390">
    <property type="entry name" value="WH_DNA-bd_sf"/>
</dbReference>
<name>A0A2S2DTT8_9BACT</name>
<reference evidence="3" key="1">
    <citation type="submission" date="2018-05" db="EMBL/GenBank/DDBJ databases">
        <title>Pseudarcicella sp. HME7025 Genome sequencing and assembly.</title>
        <authorList>
            <person name="Kim H."/>
            <person name="Kang H."/>
            <person name="Joh K."/>
        </authorList>
    </citation>
    <scope>NUCLEOTIDE SEQUENCE [LARGE SCALE GENOMIC DNA]</scope>
    <source>
        <strain evidence="3">HME7025</strain>
    </source>
</reference>
<dbReference type="PROSITE" id="PS51462">
    <property type="entry name" value="NUDIX"/>
    <property type="match status" value="1"/>
</dbReference>
<proteinExistence type="predicted"/>
<dbReference type="SUPFAM" id="SSF46785">
    <property type="entry name" value="Winged helix' DNA-binding domain"/>
    <property type="match status" value="1"/>
</dbReference>
<accession>A0A2S2DTT8</accession>
<dbReference type="InterPro" id="IPR000086">
    <property type="entry name" value="NUDIX_hydrolase_dom"/>
</dbReference>
<dbReference type="EC" id="3.6.1.55" evidence="2"/>
<dbReference type="Pfam" id="PF21906">
    <property type="entry name" value="WHD_NrtR"/>
    <property type="match status" value="1"/>
</dbReference>
<dbReference type="Gene3D" id="3.90.79.10">
    <property type="entry name" value="Nucleoside Triphosphate Pyrophosphohydrolase"/>
    <property type="match status" value="1"/>
</dbReference>
<dbReference type="SUPFAM" id="SSF55811">
    <property type="entry name" value="Nudix"/>
    <property type="match status" value="1"/>
</dbReference>
<evidence type="ECO:0000313" key="2">
    <source>
        <dbReference type="EMBL" id="AWL08440.1"/>
    </source>
</evidence>
<evidence type="ECO:0000259" key="1">
    <source>
        <dbReference type="PROSITE" id="PS51462"/>
    </source>
</evidence>